<comment type="caution">
    <text evidence="2">The sequence shown here is derived from an EMBL/GenBank/DDBJ whole genome shotgun (WGS) entry which is preliminary data.</text>
</comment>
<evidence type="ECO:0000259" key="1">
    <source>
        <dbReference type="Pfam" id="PF13601"/>
    </source>
</evidence>
<organism evidence="2 3">
    <name type="scientific">Christiangramia aestuarii</name>
    <dbReference type="NCBI Taxonomy" id="1028746"/>
    <lineage>
        <taxon>Bacteria</taxon>
        <taxon>Pseudomonadati</taxon>
        <taxon>Bacteroidota</taxon>
        <taxon>Flavobacteriia</taxon>
        <taxon>Flavobacteriales</taxon>
        <taxon>Flavobacteriaceae</taxon>
        <taxon>Christiangramia</taxon>
    </lineage>
</organism>
<dbReference type="RefSeq" id="WP_156273776.1">
    <property type="nucleotide sequence ID" value="NZ_BAABGI010000002.1"/>
</dbReference>
<dbReference type="Pfam" id="PF13601">
    <property type="entry name" value="HTH_34"/>
    <property type="match status" value="1"/>
</dbReference>
<proteinExistence type="predicted"/>
<dbReference type="InterPro" id="IPR036390">
    <property type="entry name" value="WH_DNA-bd_sf"/>
</dbReference>
<reference evidence="2 3" key="1">
    <citation type="submission" date="2019-07" db="EMBL/GenBank/DDBJ databases">
        <title>Gramella aestuarii sp. nov., isolated from a tidal flat, and emended description of Gramella echinicola.</title>
        <authorList>
            <person name="Liu L."/>
        </authorList>
    </citation>
    <scope>NUCLEOTIDE SEQUENCE [LARGE SCALE GENOMIC DNA]</scope>
    <source>
        <strain evidence="2 3">BS12</strain>
    </source>
</reference>
<accession>A0A7M3SXZ1</accession>
<feature type="domain" description="Winged helix DNA-binding" evidence="1">
    <location>
        <begin position="16"/>
        <end position="95"/>
    </location>
</feature>
<dbReference type="Proteomes" id="UP000460416">
    <property type="component" value="Unassembled WGS sequence"/>
</dbReference>
<sequence length="105" mass="11838">MKNIISNINKAFDHRIRLGIMSVLMVNDHADFKTLKELLGATDGNVASHTKALEKQNYIKVEKSFIDRKPNTKYIATTTGRKAFQEHLAALEKLLNPENGLKTKS</sequence>
<dbReference type="PANTHER" id="PTHR37318">
    <property type="entry name" value="BSL7504 PROTEIN"/>
    <property type="match status" value="1"/>
</dbReference>
<evidence type="ECO:0000313" key="3">
    <source>
        <dbReference type="Proteomes" id="UP000460416"/>
    </source>
</evidence>
<dbReference type="InterPro" id="IPR036388">
    <property type="entry name" value="WH-like_DNA-bd_sf"/>
</dbReference>
<dbReference type="PANTHER" id="PTHR37318:SF1">
    <property type="entry name" value="BSL7504 PROTEIN"/>
    <property type="match status" value="1"/>
</dbReference>
<protein>
    <submittedName>
        <fullName evidence="2">Transcriptional regulator</fullName>
    </submittedName>
</protein>
<dbReference type="AlphaFoldDB" id="A0A7M3SXZ1"/>
<name>A0A7M3SXZ1_9FLAO</name>
<dbReference type="SUPFAM" id="SSF46785">
    <property type="entry name" value="Winged helix' DNA-binding domain"/>
    <property type="match status" value="1"/>
</dbReference>
<dbReference type="Gene3D" id="1.10.10.10">
    <property type="entry name" value="Winged helix-like DNA-binding domain superfamily/Winged helix DNA-binding domain"/>
    <property type="match status" value="1"/>
</dbReference>
<dbReference type="OrthoDB" id="9800369at2"/>
<evidence type="ECO:0000313" key="2">
    <source>
        <dbReference type="EMBL" id="MUP41472.1"/>
    </source>
</evidence>
<keyword evidence="3" id="KW-1185">Reference proteome</keyword>
<dbReference type="InterPro" id="IPR027395">
    <property type="entry name" value="WH_DNA-bd_dom"/>
</dbReference>
<dbReference type="EMBL" id="VJVW01000001">
    <property type="protein sequence ID" value="MUP41472.1"/>
    <property type="molecule type" value="Genomic_DNA"/>
</dbReference>
<gene>
    <name evidence="2" type="ORF">FLP08_02705</name>
</gene>